<keyword evidence="5 9" id="KW-0676">Redox-active center</keyword>
<feature type="active site" description="Nucleophile" evidence="8">
    <location>
        <position position="31"/>
    </location>
</feature>
<feature type="site" description="Contributes to redox potential value" evidence="8">
    <location>
        <position position="33"/>
    </location>
</feature>
<reference evidence="11 12" key="1">
    <citation type="journal article" date="2016" name="Nat. Commun.">
        <title>Thousands of microbial genomes shed light on interconnected biogeochemical processes in an aquifer system.</title>
        <authorList>
            <person name="Anantharaman K."/>
            <person name="Brown C.T."/>
            <person name="Hug L.A."/>
            <person name="Sharon I."/>
            <person name="Castelle C.J."/>
            <person name="Probst A.J."/>
            <person name="Thomas B.C."/>
            <person name="Singh A."/>
            <person name="Wilkins M.J."/>
            <person name="Karaoz U."/>
            <person name="Brodie E.L."/>
            <person name="Williams K.H."/>
            <person name="Hubbard S.S."/>
            <person name="Banfield J.F."/>
        </authorList>
    </citation>
    <scope>NUCLEOTIDE SEQUENCE [LARGE SCALE GENOMIC DNA]</scope>
</reference>
<dbReference type="AlphaFoldDB" id="A0A1F7I5Y7"/>
<evidence type="ECO:0000256" key="1">
    <source>
        <dbReference type="ARBA" id="ARBA00008987"/>
    </source>
</evidence>
<gene>
    <name evidence="11" type="ORF">A3F03_04075</name>
</gene>
<dbReference type="Pfam" id="PF00085">
    <property type="entry name" value="Thioredoxin"/>
    <property type="match status" value="1"/>
</dbReference>
<dbReference type="PROSITE" id="PS00194">
    <property type="entry name" value="THIOREDOXIN_1"/>
    <property type="match status" value="1"/>
</dbReference>
<name>A0A1F7I5Y7_9BACT</name>
<evidence type="ECO:0000259" key="10">
    <source>
        <dbReference type="PROSITE" id="PS51352"/>
    </source>
</evidence>
<comment type="caution">
    <text evidence="11">The sequence shown here is derived from an EMBL/GenBank/DDBJ whole genome shotgun (WGS) entry which is preliminary data.</text>
</comment>
<evidence type="ECO:0000256" key="4">
    <source>
        <dbReference type="ARBA" id="ARBA00023157"/>
    </source>
</evidence>
<evidence type="ECO:0000256" key="6">
    <source>
        <dbReference type="NCBIfam" id="TIGR01068"/>
    </source>
</evidence>
<dbReference type="PANTHER" id="PTHR45663">
    <property type="entry name" value="GEO12009P1"/>
    <property type="match status" value="1"/>
</dbReference>
<dbReference type="InterPro" id="IPR005746">
    <property type="entry name" value="Thioredoxin"/>
</dbReference>
<dbReference type="Proteomes" id="UP000176803">
    <property type="component" value="Unassembled WGS sequence"/>
</dbReference>
<evidence type="ECO:0000256" key="9">
    <source>
        <dbReference type="PIRSR" id="PIRSR000077-4"/>
    </source>
</evidence>
<feature type="domain" description="Thioredoxin" evidence="10">
    <location>
        <begin position="1"/>
        <end position="106"/>
    </location>
</feature>
<accession>A0A1F7I5Y7</accession>
<sequence>MPATHVSQSDFPKQVIQQQGPVLVDFFAEWCGPCKLTSPIIDELASEMPEIKFVKVDVDANQDLASQYSVFSIPTFLIFKEGKVVSQFVGAQSKEGFRSEINKVLSG</sequence>
<evidence type="ECO:0000256" key="5">
    <source>
        <dbReference type="ARBA" id="ARBA00023284"/>
    </source>
</evidence>
<proteinExistence type="inferred from homology"/>
<keyword evidence="3" id="KW-0249">Electron transport</keyword>
<keyword evidence="2" id="KW-0813">Transport</keyword>
<dbReference type="PROSITE" id="PS51352">
    <property type="entry name" value="THIOREDOXIN_2"/>
    <property type="match status" value="1"/>
</dbReference>
<evidence type="ECO:0000313" key="12">
    <source>
        <dbReference type="Proteomes" id="UP000176803"/>
    </source>
</evidence>
<dbReference type="GO" id="GO:0005737">
    <property type="term" value="C:cytoplasm"/>
    <property type="evidence" value="ECO:0007669"/>
    <property type="project" value="TreeGrafter"/>
</dbReference>
<evidence type="ECO:0000256" key="2">
    <source>
        <dbReference type="ARBA" id="ARBA00022448"/>
    </source>
</evidence>
<dbReference type="EMBL" id="MGAC01000002">
    <property type="protein sequence ID" value="OGK38776.1"/>
    <property type="molecule type" value="Genomic_DNA"/>
</dbReference>
<evidence type="ECO:0000256" key="8">
    <source>
        <dbReference type="PIRSR" id="PIRSR000077-1"/>
    </source>
</evidence>
<organism evidence="11 12">
    <name type="scientific">Candidatus Roizmanbacteria bacterium RIFCSPHIGHO2_12_FULL_41_11</name>
    <dbReference type="NCBI Taxonomy" id="1802052"/>
    <lineage>
        <taxon>Bacteria</taxon>
        <taxon>Candidatus Roizmaniibacteriota</taxon>
    </lineage>
</organism>
<evidence type="ECO:0000256" key="3">
    <source>
        <dbReference type="ARBA" id="ARBA00022982"/>
    </source>
</evidence>
<protein>
    <recommendedName>
        <fullName evidence="6 7">Thioredoxin</fullName>
    </recommendedName>
</protein>
<dbReference type="SUPFAM" id="SSF52833">
    <property type="entry name" value="Thioredoxin-like"/>
    <property type="match status" value="1"/>
</dbReference>
<dbReference type="FunFam" id="3.40.30.10:FF:000001">
    <property type="entry name" value="Thioredoxin"/>
    <property type="match status" value="1"/>
</dbReference>
<feature type="site" description="Deprotonates C-terminal active site Cys" evidence="8">
    <location>
        <position position="25"/>
    </location>
</feature>
<dbReference type="Gene3D" id="3.40.30.10">
    <property type="entry name" value="Glutaredoxin"/>
    <property type="match status" value="1"/>
</dbReference>
<dbReference type="NCBIfam" id="TIGR01068">
    <property type="entry name" value="thioredoxin"/>
    <property type="match status" value="1"/>
</dbReference>
<dbReference type="PRINTS" id="PR00421">
    <property type="entry name" value="THIOREDOXIN"/>
</dbReference>
<dbReference type="InterPro" id="IPR013766">
    <property type="entry name" value="Thioredoxin_domain"/>
</dbReference>
<feature type="active site" description="Nucleophile" evidence="8">
    <location>
        <position position="34"/>
    </location>
</feature>
<dbReference type="CDD" id="cd02947">
    <property type="entry name" value="TRX_family"/>
    <property type="match status" value="1"/>
</dbReference>
<comment type="similarity">
    <text evidence="1 7">Belongs to the thioredoxin family.</text>
</comment>
<keyword evidence="4 9" id="KW-1015">Disulfide bond</keyword>
<dbReference type="GO" id="GO:0015035">
    <property type="term" value="F:protein-disulfide reductase activity"/>
    <property type="evidence" value="ECO:0007669"/>
    <property type="project" value="UniProtKB-UniRule"/>
</dbReference>
<dbReference type="InterPro" id="IPR017937">
    <property type="entry name" value="Thioredoxin_CS"/>
</dbReference>
<dbReference type="PIRSF" id="PIRSF000077">
    <property type="entry name" value="Thioredoxin"/>
    <property type="match status" value="1"/>
</dbReference>
<evidence type="ECO:0000313" key="11">
    <source>
        <dbReference type="EMBL" id="OGK38776.1"/>
    </source>
</evidence>
<evidence type="ECO:0000256" key="7">
    <source>
        <dbReference type="PIRNR" id="PIRNR000077"/>
    </source>
</evidence>
<dbReference type="InterPro" id="IPR036249">
    <property type="entry name" value="Thioredoxin-like_sf"/>
</dbReference>
<feature type="site" description="Contributes to redox potential value" evidence="8">
    <location>
        <position position="32"/>
    </location>
</feature>
<feature type="disulfide bond" description="Redox-active" evidence="9">
    <location>
        <begin position="31"/>
        <end position="34"/>
    </location>
</feature>
<dbReference type="PANTHER" id="PTHR45663:SF11">
    <property type="entry name" value="GEO12009P1"/>
    <property type="match status" value="1"/>
</dbReference>